<reference evidence="2 3" key="1">
    <citation type="journal article" date="2020" name="Genome Biol. Evol.">
        <title>A new high-quality draft genome assembly of the Chinese cordyceps Ophiocordyceps sinensis.</title>
        <authorList>
            <person name="Shu R."/>
            <person name="Zhang J."/>
            <person name="Meng Q."/>
            <person name="Zhang H."/>
            <person name="Zhou G."/>
            <person name="Li M."/>
            <person name="Wu P."/>
            <person name="Zhao Y."/>
            <person name="Chen C."/>
            <person name="Qin Q."/>
        </authorList>
    </citation>
    <scope>NUCLEOTIDE SEQUENCE [LARGE SCALE GENOMIC DNA]</scope>
    <source>
        <strain evidence="2 3">IOZ07</strain>
    </source>
</reference>
<evidence type="ECO:0000256" key="1">
    <source>
        <dbReference type="SAM" id="MobiDB-lite"/>
    </source>
</evidence>
<evidence type="ECO:0000313" key="2">
    <source>
        <dbReference type="EMBL" id="KAF4510282.1"/>
    </source>
</evidence>
<gene>
    <name evidence="2" type="ORF">G6O67_002182</name>
</gene>
<comment type="caution">
    <text evidence="2">The sequence shown here is derived from an EMBL/GenBank/DDBJ whole genome shotgun (WGS) entry which is preliminary data.</text>
</comment>
<accession>A0A8H4PTR0</accession>
<organism evidence="2 3">
    <name type="scientific">Ophiocordyceps sinensis</name>
    <dbReference type="NCBI Taxonomy" id="72228"/>
    <lineage>
        <taxon>Eukaryota</taxon>
        <taxon>Fungi</taxon>
        <taxon>Dikarya</taxon>
        <taxon>Ascomycota</taxon>
        <taxon>Pezizomycotina</taxon>
        <taxon>Sordariomycetes</taxon>
        <taxon>Hypocreomycetidae</taxon>
        <taxon>Hypocreales</taxon>
        <taxon>Ophiocordycipitaceae</taxon>
        <taxon>Ophiocordyceps</taxon>
    </lineage>
</organism>
<dbReference type="EMBL" id="JAAVMX010000003">
    <property type="protein sequence ID" value="KAF4510282.1"/>
    <property type="molecule type" value="Genomic_DNA"/>
</dbReference>
<sequence length="80" mass="8704">MRRELLALYYSRTCRGYLGTNVLSISGDPLRPAACPFAAVDLDAGYLSALSTRHPTSGALPVRQQPASPRHHPRTPAVFL</sequence>
<name>A0A8H4PTR0_9HYPO</name>
<evidence type="ECO:0000313" key="3">
    <source>
        <dbReference type="Proteomes" id="UP000557566"/>
    </source>
</evidence>
<keyword evidence="3" id="KW-1185">Reference proteome</keyword>
<proteinExistence type="predicted"/>
<dbReference type="AlphaFoldDB" id="A0A8H4PTR0"/>
<feature type="region of interest" description="Disordered" evidence="1">
    <location>
        <begin position="55"/>
        <end position="80"/>
    </location>
</feature>
<dbReference type="Proteomes" id="UP000557566">
    <property type="component" value="Unassembled WGS sequence"/>
</dbReference>
<protein>
    <submittedName>
        <fullName evidence="2">Uncharacterized protein</fullName>
    </submittedName>
</protein>